<dbReference type="AlphaFoldDB" id="A0AAJ8JY14"/>
<dbReference type="PRINTS" id="PR00368">
    <property type="entry name" value="FADPNR"/>
</dbReference>
<evidence type="ECO:0000313" key="5">
    <source>
        <dbReference type="EMBL" id="WVN90666.1"/>
    </source>
</evidence>
<evidence type="ECO:0000256" key="1">
    <source>
        <dbReference type="ARBA" id="ARBA00009333"/>
    </source>
</evidence>
<reference evidence="5" key="2">
    <citation type="journal article" date="2022" name="Elife">
        <title>Obligate sexual reproduction of a homothallic fungus closely related to the Cryptococcus pathogenic species complex.</title>
        <authorList>
            <person name="Passer A.R."/>
            <person name="Clancey S.A."/>
            <person name="Shea T."/>
            <person name="David-Palma M."/>
            <person name="Averette A.F."/>
            <person name="Boekhout T."/>
            <person name="Porcel B.M."/>
            <person name="Nowrousian M."/>
            <person name="Cuomo C.A."/>
            <person name="Sun S."/>
            <person name="Heitman J."/>
            <person name="Coelho M.A."/>
        </authorList>
    </citation>
    <scope>NUCLEOTIDE SEQUENCE</scope>
    <source>
        <strain evidence="5">CBS 7841</strain>
    </source>
</reference>
<dbReference type="GO" id="GO:0097237">
    <property type="term" value="P:cellular response to toxic substance"/>
    <property type="evidence" value="ECO:0007669"/>
    <property type="project" value="UniProtKB-ARBA"/>
</dbReference>
<dbReference type="Pfam" id="PF07992">
    <property type="entry name" value="Pyr_redox_2"/>
    <property type="match status" value="1"/>
</dbReference>
<evidence type="ECO:0000313" key="6">
    <source>
        <dbReference type="Proteomes" id="UP000094043"/>
    </source>
</evidence>
<dbReference type="Gene3D" id="3.50.50.60">
    <property type="entry name" value="FAD/NAD(P)-binding domain"/>
    <property type="match status" value="2"/>
</dbReference>
<gene>
    <name evidence="5" type="ORF">L203_105908</name>
</gene>
<name>A0AAJ8JY14_9TREE</name>
<dbReference type="PANTHER" id="PTHR48105">
    <property type="entry name" value="THIOREDOXIN REDUCTASE 1-RELATED-RELATED"/>
    <property type="match status" value="1"/>
</dbReference>
<proteinExistence type="inferred from homology"/>
<reference evidence="5" key="3">
    <citation type="submission" date="2024-01" db="EMBL/GenBank/DDBJ databases">
        <authorList>
            <person name="Coelho M.A."/>
            <person name="David-Palma M."/>
            <person name="Shea T."/>
            <person name="Sun S."/>
            <person name="Cuomo C.A."/>
            <person name="Heitman J."/>
        </authorList>
    </citation>
    <scope>NUCLEOTIDE SEQUENCE</scope>
    <source>
        <strain evidence="5">CBS 7841</strain>
    </source>
</reference>
<dbReference type="InterPro" id="IPR036188">
    <property type="entry name" value="FAD/NAD-bd_sf"/>
</dbReference>
<dbReference type="SUPFAM" id="SSF51905">
    <property type="entry name" value="FAD/NAD(P)-binding domain"/>
    <property type="match status" value="1"/>
</dbReference>
<dbReference type="KEGG" id="cdep:91090116"/>
<dbReference type="RefSeq" id="XP_066071366.1">
    <property type="nucleotide sequence ID" value="XM_066215269.1"/>
</dbReference>
<dbReference type="EMBL" id="CP143791">
    <property type="protein sequence ID" value="WVN90666.1"/>
    <property type="molecule type" value="Genomic_DNA"/>
</dbReference>
<dbReference type="InterPro" id="IPR023753">
    <property type="entry name" value="FAD/NAD-binding_dom"/>
</dbReference>
<dbReference type="PRINTS" id="PR00469">
    <property type="entry name" value="PNDRDTASEII"/>
</dbReference>
<reference evidence="5" key="1">
    <citation type="submission" date="2016-06" db="EMBL/GenBank/DDBJ databases">
        <authorList>
            <person name="Cuomo C."/>
            <person name="Litvintseva A."/>
            <person name="Heitman J."/>
            <person name="Chen Y."/>
            <person name="Sun S."/>
            <person name="Springer D."/>
            <person name="Dromer F."/>
            <person name="Young S."/>
            <person name="Zeng Q."/>
            <person name="Chapman S."/>
            <person name="Gujja S."/>
            <person name="Saif S."/>
            <person name="Birren B."/>
        </authorList>
    </citation>
    <scope>NUCLEOTIDE SEQUENCE</scope>
    <source>
        <strain evidence="5">CBS 7841</strain>
    </source>
</reference>
<dbReference type="GeneID" id="91090116"/>
<evidence type="ECO:0000259" key="4">
    <source>
        <dbReference type="Pfam" id="PF07992"/>
    </source>
</evidence>
<keyword evidence="6" id="KW-1185">Reference proteome</keyword>
<dbReference type="InterPro" id="IPR050097">
    <property type="entry name" value="Ferredoxin-NADP_redctase_2"/>
</dbReference>
<dbReference type="Proteomes" id="UP000094043">
    <property type="component" value="Chromosome 8"/>
</dbReference>
<organism evidence="5 6">
    <name type="scientific">Cryptococcus depauperatus CBS 7841</name>
    <dbReference type="NCBI Taxonomy" id="1295531"/>
    <lineage>
        <taxon>Eukaryota</taxon>
        <taxon>Fungi</taxon>
        <taxon>Dikarya</taxon>
        <taxon>Basidiomycota</taxon>
        <taxon>Agaricomycotina</taxon>
        <taxon>Tremellomycetes</taxon>
        <taxon>Tremellales</taxon>
        <taxon>Cryptococcaceae</taxon>
        <taxon>Cryptococcus</taxon>
    </lineage>
</organism>
<protein>
    <recommendedName>
        <fullName evidence="4">FAD/NAD(P)-binding domain-containing protein</fullName>
    </recommendedName>
</protein>
<evidence type="ECO:0000256" key="3">
    <source>
        <dbReference type="ARBA" id="ARBA00023002"/>
    </source>
</evidence>
<keyword evidence="2" id="KW-0285">Flavoprotein</keyword>
<evidence type="ECO:0000256" key="2">
    <source>
        <dbReference type="ARBA" id="ARBA00022630"/>
    </source>
</evidence>
<feature type="domain" description="FAD/NAD(P)-binding" evidence="4">
    <location>
        <begin position="7"/>
        <end position="295"/>
    </location>
</feature>
<keyword evidence="3" id="KW-0560">Oxidoreductase</keyword>
<sequence>MSTSVFDALIIGGGPAGLSAALALGRVQRTAMVFDSGHYRNLGVTAMHTVLSRDGASPPDFRQISRSQIEEKYTRIQFSTAQIQKASQVDIGSGYMGYQVVDANDVVYHGRKLILATGSEDILPTDIDGYQENWPSHIYQCLFCDGHEKRGQPVGILEFSSPVYLSLALMSVHFSENVTIYSNGPVRSDDSVQKALRTAMASGVKLDERPIRRLINQGDDVGIEFDDGEIITVGMLLHKPPTVTRSQNLIDQLGLKRMENTSEVMVNPLFCESSLPGCFVPGDAGQLLKQVAIAMGTVRAAAGVSFQLSGYKPILFTS</sequence>
<dbReference type="GO" id="GO:0016491">
    <property type="term" value="F:oxidoreductase activity"/>
    <property type="evidence" value="ECO:0007669"/>
    <property type="project" value="UniProtKB-KW"/>
</dbReference>
<comment type="similarity">
    <text evidence="1">Belongs to the class-II pyridine nucleotide-disulfide oxidoreductase family.</text>
</comment>
<accession>A0AAJ8JY14</accession>